<evidence type="ECO:0008006" key="14">
    <source>
        <dbReference type="Google" id="ProtNLM"/>
    </source>
</evidence>
<proteinExistence type="inferred from homology"/>
<evidence type="ECO:0000313" key="13">
    <source>
        <dbReference type="Proteomes" id="UP000769528"/>
    </source>
</evidence>
<dbReference type="InterPro" id="IPR027815">
    <property type="entry name" value="CSC1/OSCA1-like_cyt"/>
</dbReference>
<dbReference type="Proteomes" id="UP000769528">
    <property type="component" value="Unassembled WGS sequence"/>
</dbReference>
<feature type="transmembrane region" description="Helical" evidence="7">
    <location>
        <begin position="203"/>
        <end position="222"/>
    </location>
</feature>
<sequence length="876" mass="101649">MTNVLGIKAKSDFNDSAKLLANSTMNIINANQLLKILDFLNASRSETAQSTFGISIQTFLSSLIISLLYCIFQISIFSLLRTKIRHIYQPNSYFVRDSEKVIPLNNALFSWLPATILNPLEDYKKSGLDAYFFIRFLKFLLVLFLSLAFINIPVLVPLNYCSGYDSYTPADLRNFTNGTVPNFVSGLDRISMSNIAPKFTNRLGVHLTMLIISVLLFHGLVINELLKFIEIKNSYLATEVAKNTEGYYNTILIDNVPIDLLDRERITSFINTIPSFTIKNIWFVYNYGELKFYFKKHLKLLDKIEKLETLLICKRYFDRGQKIDISDSTIYRNNKFYTSLRELFYFQVKYWHFVPYITYTSIEEQVAETTRNFIENRRLLQKSKDQFDAKNRSNLKDHKYNKVFVQFESALHSNILNQIQISHKLNQLDKTLIYVDPNDVKWDNLKIQSNVLIFLKVIYGNFLASTITLGWVVPVAFIGLVTQMPYLAASYPALSWMCLFPDYITDVISNVLSVFLLMGLFELVPYIFRWISSIKCKRTGAEMELDVQRWMFSFLFIHLFLILTISSGFTVIFQGLFNDPVSIPNILATNLPKCSNFFISYILIRGLSYFGNNLIQMYQLFKYIFIDTLVHSTPRRKFKGLTNPPTYKWGSIYASFSVLGSIGLIYSILSPLILISCVISFIMILISFKYSVKYQYNQRNRSENYGLLYPTALFSLFSGIYFSEICLMGLFALARNEKGEANCLYHMFLTFLVFILTAVGQHKTQEMFHKLWNKNSALTLHQLIESYRTQRKENKVVDQSSDSRDQFSDAFHEECSRHRHEVVWLPRDNVGISNEEIMFLNSLDITSSNQQSVLDENGSIQIRYSHLHSFDQIKSM</sequence>
<feature type="transmembrane region" description="Helical" evidence="7">
    <location>
        <begin position="507"/>
        <end position="531"/>
    </location>
</feature>
<dbReference type="Pfam" id="PF14703">
    <property type="entry name" value="PHM7_cyt"/>
    <property type="match status" value="1"/>
</dbReference>
<feature type="transmembrane region" description="Helical" evidence="7">
    <location>
        <begin position="672"/>
        <end position="692"/>
    </location>
</feature>
<accession>A0A9P8PTM4</accession>
<keyword evidence="6 7" id="KW-0472">Membrane</keyword>
<feature type="transmembrane region" description="Helical" evidence="7">
    <location>
        <begin position="597"/>
        <end position="615"/>
    </location>
</feature>
<dbReference type="InterPro" id="IPR003864">
    <property type="entry name" value="CSC1/OSCA1-like_7TM"/>
</dbReference>
<evidence type="ECO:0000256" key="1">
    <source>
        <dbReference type="ARBA" id="ARBA00004141"/>
    </source>
</evidence>
<dbReference type="InterPro" id="IPR022257">
    <property type="entry name" value="PHM7_ext"/>
</dbReference>
<dbReference type="Pfam" id="PF02714">
    <property type="entry name" value="RSN1_7TM"/>
    <property type="match status" value="1"/>
</dbReference>
<keyword evidence="5 7" id="KW-1133">Transmembrane helix</keyword>
<feature type="transmembrane region" description="Helical" evidence="7">
    <location>
        <begin position="552"/>
        <end position="577"/>
    </location>
</feature>
<dbReference type="AlphaFoldDB" id="A0A9P8PTM4"/>
<dbReference type="PANTHER" id="PTHR13018">
    <property type="entry name" value="PROBABLE MEMBRANE PROTEIN DUF221-RELATED"/>
    <property type="match status" value="1"/>
</dbReference>
<feature type="transmembrane region" description="Helical" evidence="7">
    <location>
        <begin position="59"/>
        <end position="80"/>
    </location>
</feature>
<feature type="transmembrane region" description="Helical" evidence="7">
    <location>
        <begin position="713"/>
        <end position="732"/>
    </location>
</feature>
<evidence type="ECO:0000256" key="2">
    <source>
        <dbReference type="ARBA" id="ARBA00007779"/>
    </source>
</evidence>
<name>A0A9P8PTM4_9ASCO</name>
<dbReference type="GO" id="GO:0005227">
    <property type="term" value="F:calcium-activated cation channel activity"/>
    <property type="evidence" value="ECO:0007669"/>
    <property type="project" value="InterPro"/>
</dbReference>
<organism evidence="12 13">
    <name type="scientific">Wickerhamomyces mucosus</name>
    <dbReference type="NCBI Taxonomy" id="1378264"/>
    <lineage>
        <taxon>Eukaryota</taxon>
        <taxon>Fungi</taxon>
        <taxon>Dikarya</taxon>
        <taxon>Ascomycota</taxon>
        <taxon>Saccharomycotina</taxon>
        <taxon>Saccharomycetes</taxon>
        <taxon>Phaffomycetales</taxon>
        <taxon>Wickerhamomycetaceae</taxon>
        <taxon>Wickerhamomyces</taxon>
    </lineage>
</organism>
<feature type="domain" description="CSC1/OSCA1-like 7TM region" evidence="8">
    <location>
        <begin position="458"/>
        <end position="731"/>
    </location>
</feature>
<reference evidence="12" key="2">
    <citation type="submission" date="2021-01" db="EMBL/GenBank/DDBJ databases">
        <authorList>
            <person name="Schikora-Tamarit M.A."/>
        </authorList>
    </citation>
    <scope>NUCLEOTIDE SEQUENCE</scope>
    <source>
        <strain evidence="12">CBS6341</strain>
    </source>
</reference>
<dbReference type="InterPro" id="IPR045122">
    <property type="entry name" value="Csc1-like"/>
</dbReference>
<feature type="domain" description="CSC1/OSCA1-like cytosolic" evidence="11">
    <location>
        <begin position="250"/>
        <end position="444"/>
    </location>
</feature>
<evidence type="ECO:0000259" key="9">
    <source>
        <dbReference type="Pfam" id="PF12621"/>
    </source>
</evidence>
<evidence type="ECO:0000256" key="4">
    <source>
        <dbReference type="ARBA" id="ARBA00022692"/>
    </source>
</evidence>
<dbReference type="Pfam" id="PF12621">
    <property type="entry name" value="PHM7_ext"/>
    <property type="match status" value="1"/>
</dbReference>
<protein>
    <recommendedName>
        <fullName evidence="14">Sporulation-specific protein 75</fullName>
    </recommendedName>
</protein>
<dbReference type="EMBL" id="JAEUBF010000550">
    <property type="protein sequence ID" value="KAH3677084.1"/>
    <property type="molecule type" value="Genomic_DNA"/>
</dbReference>
<comment type="similarity">
    <text evidence="2">Belongs to the CSC1 (TC 1.A.17) family.</text>
</comment>
<evidence type="ECO:0000256" key="5">
    <source>
        <dbReference type="ARBA" id="ARBA00022989"/>
    </source>
</evidence>
<comment type="caution">
    <text evidence="12">The sequence shown here is derived from an EMBL/GenBank/DDBJ whole genome shotgun (WGS) entry which is preliminary data.</text>
</comment>
<evidence type="ECO:0000256" key="7">
    <source>
        <dbReference type="SAM" id="Phobius"/>
    </source>
</evidence>
<feature type="transmembrane region" description="Helical" evidence="7">
    <location>
        <begin position="744"/>
        <end position="760"/>
    </location>
</feature>
<evidence type="ECO:0000256" key="3">
    <source>
        <dbReference type="ARBA" id="ARBA00022448"/>
    </source>
</evidence>
<dbReference type="Pfam" id="PF13967">
    <property type="entry name" value="RSN1_TM"/>
    <property type="match status" value="1"/>
</dbReference>
<evidence type="ECO:0000259" key="11">
    <source>
        <dbReference type="Pfam" id="PF14703"/>
    </source>
</evidence>
<evidence type="ECO:0000259" key="10">
    <source>
        <dbReference type="Pfam" id="PF13967"/>
    </source>
</evidence>
<gene>
    <name evidence="12" type="ORF">WICMUC_001839</name>
</gene>
<keyword evidence="4 7" id="KW-0812">Transmembrane</keyword>
<comment type="subcellular location">
    <subcellularLocation>
        <location evidence="1">Membrane</location>
        <topology evidence="1">Multi-pass membrane protein</topology>
    </subcellularLocation>
</comment>
<evidence type="ECO:0000259" key="8">
    <source>
        <dbReference type="Pfam" id="PF02714"/>
    </source>
</evidence>
<dbReference type="OrthoDB" id="1076608at2759"/>
<keyword evidence="13" id="KW-1185">Reference proteome</keyword>
<feature type="transmembrane region" description="Helical" evidence="7">
    <location>
        <begin position="462"/>
        <end position="487"/>
    </location>
</feature>
<dbReference type="GO" id="GO:0005886">
    <property type="term" value="C:plasma membrane"/>
    <property type="evidence" value="ECO:0007669"/>
    <property type="project" value="TreeGrafter"/>
</dbReference>
<evidence type="ECO:0000313" key="12">
    <source>
        <dbReference type="EMBL" id="KAH3677084.1"/>
    </source>
</evidence>
<feature type="transmembrane region" description="Helical" evidence="7">
    <location>
        <begin position="132"/>
        <end position="156"/>
    </location>
</feature>
<keyword evidence="3" id="KW-0813">Transport</keyword>
<reference evidence="12" key="1">
    <citation type="journal article" date="2021" name="Open Biol.">
        <title>Shared evolutionary footprints suggest mitochondrial oxidative damage underlies multiple complex I losses in fungi.</title>
        <authorList>
            <person name="Schikora-Tamarit M.A."/>
            <person name="Marcet-Houben M."/>
            <person name="Nosek J."/>
            <person name="Gabaldon T."/>
        </authorList>
    </citation>
    <scope>NUCLEOTIDE SEQUENCE</scope>
    <source>
        <strain evidence="12">CBS6341</strain>
    </source>
</reference>
<dbReference type="PANTHER" id="PTHR13018:SF20">
    <property type="entry name" value="SPORULATION-SPECIFIC PROTEIN 75"/>
    <property type="match status" value="1"/>
</dbReference>
<dbReference type="InterPro" id="IPR032880">
    <property type="entry name" value="CSC1/OSCA1-like_N"/>
</dbReference>
<evidence type="ECO:0000256" key="6">
    <source>
        <dbReference type="ARBA" id="ARBA00023136"/>
    </source>
</evidence>
<feature type="domain" description="CSC1/OSCA1-like N-terminal transmembrane" evidence="10">
    <location>
        <begin position="59"/>
        <end position="223"/>
    </location>
</feature>
<feature type="domain" description="10TM putative phosphate transporter extracellular tail" evidence="9">
    <location>
        <begin position="795"/>
        <end position="863"/>
    </location>
</feature>